<accession>A0A381SFP8</accession>
<evidence type="ECO:0000259" key="4">
    <source>
        <dbReference type="Pfam" id="PF00501"/>
    </source>
</evidence>
<keyword evidence="3" id="KW-0443">Lipid metabolism</keyword>
<name>A0A381SFP8_9ZZZZ</name>
<dbReference type="InterPro" id="IPR020845">
    <property type="entry name" value="AMP-binding_CS"/>
</dbReference>
<dbReference type="GO" id="GO:0016020">
    <property type="term" value="C:membrane"/>
    <property type="evidence" value="ECO:0007669"/>
    <property type="project" value="TreeGrafter"/>
</dbReference>
<dbReference type="PANTHER" id="PTHR43272:SF32">
    <property type="entry name" value="AMP-DEPENDENT SYNTHETASE_LIGASE DOMAIN-CONTAINING PROTEIN"/>
    <property type="match status" value="1"/>
</dbReference>
<sequence>MSVKTTPEYLIDNARKYPNEPAISSKNANGEWDTTTWSEFNDYTMGVAKALIAMGFEKNDKLSIYSYNRKEWYAAYAAANLCNGAAVGVYHTCSPEEVEWVVGNSDSKVVFVGDNPMDGGDPGKMCANRLHEALPSLSKVETVVVMDGVDMPDHPKAMSWGDFVAKGSGVDDSAVHGCIATIAPQDTAALIYTSGTTGNPKGVELTHDNFDFEIECVQKITKYNQGDGYVSWLPCAHVFGQLADNHIWIRDAMHMRVVDSPLASIDYAKEVQPHLFIGVPRIYEKVYSNLKSGLSGLPGILIKVPVIKNKIKAKVKAKIGMSNCVYAITGAAPINPDILRLFHTLGIPLYEGYGMTETTAGATINYAGNMKIGSVGKPFEGSGLRIADKDEKGLGEIQFHGRHVMKGYYNNPEATADTMTEDGWLKSGDQGRIDADGYVYVTGRLKELYISSAGKNIAPLVIEETMKSIPLISQCMLIGDGRKYCSALFTLDVGAILRDKHGMDGARVPKDPAEQIAKLREFGHELSEYTNSPEIHAEVDAQVQILNGQFSNPEQLKKFTILPRDLSVDHGELTPTLKIRRIQIRENWADEIEAMYSGA</sequence>
<dbReference type="InterPro" id="IPR000873">
    <property type="entry name" value="AMP-dep_synth/lig_dom"/>
</dbReference>
<feature type="domain" description="AMP-dependent synthetase/ligase" evidence="4">
    <location>
        <begin position="12"/>
        <end position="409"/>
    </location>
</feature>
<reference evidence="5" key="1">
    <citation type="submission" date="2018-05" db="EMBL/GenBank/DDBJ databases">
        <authorList>
            <person name="Lanie J.A."/>
            <person name="Ng W.-L."/>
            <person name="Kazmierczak K.M."/>
            <person name="Andrzejewski T.M."/>
            <person name="Davidsen T.M."/>
            <person name="Wayne K.J."/>
            <person name="Tettelin H."/>
            <person name="Glass J.I."/>
            <person name="Rusch D."/>
            <person name="Podicherti R."/>
            <person name="Tsui H.-C.T."/>
            <person name="Winkler M.E."/>
        </authorList>
    </citation>
    <scope>NUCLEOTIDE SEQUENCE</scope>
</reference>
<evidence type="ECO:0000313" key="5">
    <source>
        <dbReference type="EMBL" id="SVA02806.1"/>
    </source>
</evidence>
<evidence type="ECO:0000256" key="3">
    <source>
        <dbReference type="ARBA" id="ARBA00023098"/>
    </source>
</evidence>
<evidence type="ECO:0000256" key="2">
    <source>
        <dbReference type="ARBA" id="ARBA00022832"/>
    </source>
</evidence>
<dbReference type="Gene3D" id="3.40.50.12780">
    <property type="entry name" value="N-terminal domain of ligase-like"/>
    <property type="match status" value="1"/>
</dbReference>
<evidence type="ECO:0000256" key="1">
    <source>
        <dbReference type="ARBA" id="ARBA00022598"/>
    </source>
</evidence>
<proteinExistence type="predicted"/>
<gene>
    <name evidence="5" type="ORF">METZ01_LOCUS55660</name>
</gene>
<dbReference type="InterPro" id="IPR042099">
    <property type="entry name" value="ANL_N_sf"/>
</dbReference>
<dbReference type="CDD" id="cd05907">
    <property type="entry name" value="VL_LC_FACS_like"/>
    <property type="match status" value="1"/>
</dbReference>
<keyword evidence="2" id="KW-0276">Fatty acid metabolism</keyword>
<dbReference type="EMBL" id="UINC01003043">
    <property type="protein sequence ID" value="SVA02806.1"/>
    <property type="molecule type" value="Genomic_DNA"/>
</dbReference>
<dbReference type="GO" id="GO:0005783">
    <property type="term" value="C:endoplasmic reticulum"/>
    <property type="evidence" value="ECO:0007669"/>
    <property type="project" value="TreeGrafter"/>
</dbReference>
<organism evidence="5">
    <name type="scientific">marine metagenome</name>
    <dbReference type="NCBI Taxonomy" id="408172"/>
    <lineage>
        <taxon>unclassified sequences</taxon>
        <taxon>metagenomes</taxon>
        <taxon>ecological metagenomes</taxon>
    </lineage>
</organism>
<protein>
    <recommendedName>
        <fullName evidence="4">AMP-dependent synthetase/ligase domain-containing protein</fullName>
    </recommendedName>
</protein>
<dbReference type="PROSITE" id="PS00455">
    <property type="entry name" value="AMP_BINDING"/>
    <property type="match status" value="1"/>
</dbReference>
<dbReference type="GO" id="GO:0004467">
    <property type="term" value="F:long-chain fatty acid-CoA ligase activity"/>
    <property type="evidence" value="ECO:0007669"/>
    <property type="project" value="TreeGrafter"/>
</dbReference>
<keyword evidence="1" id="KW-0436">Ligase</keyword>
<dbReference type="Pfam" id="PF00501">
    <property type="entry name" value="AMP-binding"/>
    <property type="match status" value="1"/>
</dbReference>
<dbReference type="SUPFAM" id="SSF56801">
    <property type="entry name" value="Acetyl-CoA synthetase-like"/>
    <property type="match status" value="1"/>
</dbReference>
<dbReference type="PANTHER" id="PTHR43272">
    <property type="entry name" value="LONG-CHAIN-FATTY-ACID--COA LIGASE"/>
    <property type="match status" value="1"/>
</dbReference>
<dbReference type="AlphaFoldDB" id="A0A381SFP8"/>